<dbReference type="GO" id="GO:0008270">
    <property type="term" value="F:zinc ion binding"/>
    <property type="evidence" value="ECO:0007669"/>
    <property type="project" value="UniProtKB-KW"/>
</dbReference>
<dbReference type="SMART" id="SM00487">
    <property type="entry name" value="DEXDc"/>
    <property type="match status" value="1"/>
</dbReference>
<dbReference type="InterPro" id="IPR000330">
    <property type="entry name" value="SNF2_N"/>
</dbReference>
<keyword evidence="2" id="KW-0547">Nucleotide-binding</keyword>
<evidence type="ECO:0000259" key="8">
    <source>
        <dbReference type="PROSITE" id="PS51192"/>
    </source>
</evidence>
<dbReference type="SMART" id="SM00490">
    <property type="entry name" value="HELICc"/>
    <property type="match status" value="1"/>
</dbReference>
<evidence type="ECO:0000259" key="9">
    <source>
        <dbReference type="PROSITE" id="PS51194"/>
    </source>
</evidence>
<evidence type="ECO:0000256" key="3">
    <source>
        <dbReference type="ARBA" id="ARBA00022771"/>
    </source>
</evidence>
<evidence type="ECO:0000256" key="7">
    <source>
        <dbReference type="ARBA" id="ARBA00022840"/>
    </source>
</evidence>
<dbReference type="GO" id="GO:0005634">
    <property type="term" value="C:nucleus"/>
    <property type="evidence" value="ECO:0007669"/>
    <property type="project" value="TreeGrafter"/>
</dbReference>
<dbReference type="EMBL" id="PDNA01000046">
    <property type="protein sequence ID" value="PGH19530.1"/>
    <property type="molecule type" value="Genomic_DNA"/>
</dbReference>
<dbReference type="InterPro" id="IPR014001">
    <property type="entry name" value="Helicase_ATP-bd"/>
</dbReference>
<dbReference type="SUPFAM" id="SSF52540">
    <property type="entry name" value="P-loop containing nucleoside triphosphate hydrolases"/>
    <property type="match status" value="2"/>
</dbReference>
<accession>A0A2B7YEA9</accession>
<dbReference type="PANTHER" id="PTHR45626:SF17">
    <property type="entry name" value="HELICASE-LIKE TRANSCRIPTION FACTOR"/>
    <property type="match status" value="1"/>
</dbReference>
<keyword evidence="11" id="KW-1185">Reference proteome</keyword>
<keyword evidence="1" id="KW-0479">Metal-binding</keyword>
<dbReference type="Pfam" id="PF00271">
    <property type="entry name" value="Helicase_C"/>
    <property type="match status" value="1"/>
</dbReference>
<dbReference type="Proteomes" id="UP000224634">
    <property type="component" value="Unassembled WGS sequence"/>
</dbReference>
<evidence type="ECO:0008006" key="12">
    <source>
        <dbReference type="Google" id="ProtNLM"/>
    </source>
</evidence>
<dbReference type="InterPro" id="IPR038718">
    <property type="entry name" value="SNF2-like_sf"/>
</dbReference>
<organism evidence="10 11">
    <name type="scientific">Polytolypa hystricis (strain UAMH7299)</name>
    <dbReference type="NCBI Taxonomy" id="1447883"/>
    <lineage>
        <taxon>Eukaryota</taxon>
        <taxon>Fungi</taxon>
        <taxon>Dikarya</taxon>
        <taxon>Ascomycota</taxon>
        <taxon>Pezizomycotina</taxon>
        <taxon>Eurotiomycetes</taxon>
        <taxon>Eurotiomycetidae</taxon>
        <taxon>Onygenales</taxon>
        <taxon>Onygenales incertae sedis</taxon>
        <taxon>Polytolypa</taxon>
    </lineage>
</organism>
<name>A0A2B7YEA9_POLH7</name>
<dbReference type="InterPro" id="IPR027417">
    <property type="entry name" value="P-loop_NTPase"/>
</dbReference>
<dbReference type="PROSITE" id="PS00518">
    <property type="entry name" value="ZF_RING_1"/>
    <property type="match status" value="1"/>
</dbReference>
<keyword evidence="5" id="KW-0347">Helicase</keyword>
<keyword evidence="4" id="KW-0378">Hydrolase</keyword>
<evidence type="ECO:0000256" key="6">
    <source>
        <dbReference type="ARBA" id="ARBA00022833"/>
    </source>
</evidence>
<dbReference type="GO" id="GO:0006281">
    <property type="term" value="P:DNA repair"/>
    <property type="evidence" value="ECO:0007669"/>
    <property type="project" value="TreeGrafter"/>
</dbReference>
<reference evidence="10 11" key="1">
    <citation type="submission" date="2017-10" db="EMBL/GenBank/DDBJ databases">
        <title>Comparative genomics in systemic dimorphic fungi from Ajellomycetaceae.</title>
        <authorList>
            <person name="Munoz J.F."/>
            <person name="Mcewen J.G."/>
            <person name="Clay O.K."/>
            <person name="Cuomo C.A."/>
        </authorList>
    </citation>
    <scope>NUCLEOTIDE SEQUENCE [LARGE SCALE GENOMIC DNA]</scope>
    <source>
        <strain evidence="10 11">UAMH7299</strain>
    </source>
</reference>
<dbReference type="Gene3D" id="3.40.50.300">
    <property type="entry name" value="P-loop containing nucleotide triphosphate hydrolases"/>
    <property type="match status" value="1"/>
</dbReference>
<feature type="domain" description="Helicase C-terminal" evidence="9">
    <location>
        <begin position="850"/>
        <end position="999"/>
    </location>
</feature>
<sequence length="1025" mass="115613">MTHVDQIQRARLALTQRMTTVPIQSPIHNNDTGPITFHTSTPQSGPIVAATASNATYVGYGTEPPSMPNHNGSLQNHYSIANWPDPAVGYPSVEQNLASLLPQFENAGQDPEASQHTPNSVDINASNSALTEFLSELHQELLSLPDQPDRSANLERHVFLLFFDEYNNGDDSDDDTPILKPPTNSLAVSLTNATRPPTMSARERRRNTQAGFELFNRANGKKTGARDRKRKPAVASRKPKLYTKKWLSKNGNGNMFTSNIIAQAKKNASKASIPIPKATSQARAFKELQSGVPNADKKAANRDKNKIKEAASRFSKRPRLNGKGAWIHPDIITSLFHHQVLGVAFMRQREASPGDPPAGGLLCDTMGFGKTIQALANIADDTPAPGDHLKTTLIVVPSHLVRNWMDEIERHFKPGVFGKILCQCPGSRIDGLEAEESIQSYGIVITTYNEVLKSCPVCNLDPPSACASETDDGSWFTNHFYENCGPLHRVKFRRIILDEAHQIKNYQARTSVAIRSLSAKYRWVMSGTPIHNGTDELYPYFDFLRVPWITGYENFCETYCQANDLDYARLVNMLRSMMLRRTLEDTIFGYPILTLPDIDEQTIYVRFSRPEKFLYREVIELFMSQILADPKSSYNQSTMLLRLRMFTSHVLLAQVPLKTLLDPDMLATFRAFLGDEPLAEDLEVFENIKKLMAKEPLLGKQLRNYYSPMSTTEDSTSILDQFRQILTSMPLNQQNEMRDKASCEKCKCQVHSAYVTQCHHLLCIKCYRRGAAVDPEFVCGCNSGITGAEYCRSLSRLIVNRNTGSRGYRTAKRKNHTIVDEMDGDTPMVDWVMEAGHLMPGAKLTATRETVKNWLKQDSTTKIVIFTQFLGMVHILGEMCDKERWQYSMLTGRMSLESREREVARFRGEPNVRILIVSMKLGGIGLNFTVAWKCILIDLWWNEAIEQQAFSRIFRIGQKRDIEVVRIAVQNSIDDRLQDIQSMKNANIGRVMGSEARSIWDTNPELMRLFGVVQDPSAERGFAFE</sequence>
<evidence type="ECO:0000256" key="4">
    <source>
        <dbReference type="ARBA" id="ARBA00022801"/>
    </source>
</evidence>
<proteinExistence type="predicted"/>
<comment type="caution">
    <text evidence="10">The sequence shown here is derived from an EMBL/GenBank/DDBJ whole genome shotgun (WGS) entry which is preliminary data.</text>
</comment>
<evidence type="ECO:0000256" key="1">
    <source>
        <dbReference type="ARBA" id="ARBA00022723"/>
    </source>
</evidence>
<dbReference type="InterPro" id="IPR017907">
    <property type="entry name" value="Znf_RING_CS"/>
</dbReference>
<dbReference type="STRING" id="1447883.A0A2B7YEA9"/>
<dbReference type="Gene3D" id="3.40.50.10810">
    <property type="entry name" value="Tandem AAA-ATPase domain"/>
    <property type="match status" value="1"/>
</dbReference>
<dbReference type="PROSITE" id="PS51192">
    <property type="entry name" value="HELICASE_ATP_BIND_1"/>
    <property type="match status" value="1"/>
</dbReference>
<evidence type="ECO:0000256" key="5">
    <source>
        <dbReference type="ARBA" id="ARBA00022806"/>
    </source>
</evidence>
<keyword evidence="3" id="KW-0863">Zinc-finger</keyword>
<dbReference type="CDD" id="cd18793">
    <property type="entry name" value="SF2_C_SNF"/>
    <property type="match status" value="1"/>
</dbReference>
<evidence type="ECO:0000256" key="2">
    <source>
        <dbReference type="ARBA" id="ARBA00022741"/>
    </source>
</evidence>
<feature type="domain" description="Helicase ATP-binding" evidence="8">
    <location>
        <begin position="351"/>
        <end position="547"/>
    </location>
</feature>
<dbReference type="PANTHER" id="PTHR45626">
    <property type="entry name" value="TRANSCRIPTION TERMINATION FACTOR 2-RELATED"/>
    <property type="match status" value="1"/>
</dbReference>
<gene>
    <name evidence="10" type="ORF">AJ80_03865</name>
</gene>
<dbReference type="GO" id="GO:0005524">
    <property type="term" value="F:ATP binding"/>
    <property type="evidence" value="ECO:0007669"/>
    <property type="project" value="UniProtKB-KW"/>
</dbReference>
<evidence type="ECO:0000313" key="11">
    <source>
        <dbReference type="Proteomes" id="UP000224634"/>
    </source>
</evidence>
<dbReference type="Pfam" id="PF00176">
    <property type="entry name" value="SNF2-rel_dom"/>
    <property type="match status" value="1"/>
</dbReference>
<dbReference type="GO" id="GO:0016787">
    <property type="term" value="F:hydrolase activity"/>
    <property type="evidence" value="ECO:0007669"/>
    <property type="project" value="UniProtKB-KW"/>
</dbReference>
<dbReference type="InterPro" id="IPR001650">
    <property type="entry name" value="Helicase_C-like"/>
</dbReference>
<dbReference type="InterPro" id="IPR050628">
    <property type="entry name" value="SNF2_RAD54_helicase_TF"/>
</dbReference>
<dbReference type="InterPro" id="IPR049730">
    <property type="entry name" value="SNF2/RAD54-like_C"/>
</dbReference>
<keyword evidence="7" id="KW-0067">ATP-binding</keyword>
<dbReference type="AlphaFoldDB" id="A0A2B7YEA9"/>
<dbReference type="CDD" id="cd18008">
    <property type="entry name" value="DEXDc_SHPRH-like"/>
    <property type="match status" value="1"/>
</dbReference>
<keyword evidence="6" id="KW-0862">Zinc</keyword>
<dbReference type="GO" id="GO:0008094">
    <property type="term" value="F:ATP-dependent activity, acting on DNA"/>
    <property type="evidence" value="ECO:0007669"/>
    <property type="project" value="TreeGrafter"/>
</dbReference>
<evidence type="ECO:0000313" key="10">
    <source>
        <dbReference type="EMBL" id="PGH19530.1"/>
    </source>
</evidence>
<protein>
    <recommendedName>
        <fullName evidence="12">Helicase ATP-binding domain-containing protein</fullName>
    </recommendedName>
</protein>
<dbReference type="OrthoDB" id="4196643at2759"/>
<dbReference type="GO" id="GO:0004386">
    <property type="term" value="F:helicase activity"/>
    <property type="evidence" value="ECO:0007669"/>
    <property type="project" value="UniProtKB-KW"/>
</dbReference>
<dbReference type="PROSITE" id="PS51194">
    <property type="entry name" value="HELICASE_CTER"/>
    <property type="match status" value="1"/>
</dbReference>